<feature type="region of interest" description="Disordered" evidence="1">
    <location>
        <begin position="152"/>
        <end position="192"/>
    </location>
</feature>
<sequence>MIEKEPVQNIAHDEALSQQDFSSLEELEAWEDGWQKNNFAHIKIPAAFLTPHTMTAKDGREFDKAFVSFPKGTKINGVDIGSFSCDVFVSDRMKQQMLNGEAVTLSFKGNEPVSIWIGKKDSEQYPYKQFHVKPWDLVKGIKRQLDAYKESKVTERSEEQFKPNSLSSAVKDARSASNALTQKDQNSQTVDR</sequence>
<name>A0ABU1T1H4_9ACTO</name>
<proteinExistence type="predicted"/>
<evidence type="ECO:0000313" key="2">
    <source>
        <dbReference type="EMBL" id="MDR6939234.1"/>
    </source>
</evidence>
<feature type="compositionally biased region" description="Polar residues" evidence="1">
    <location>
        <begin position="175"/>
        <end position="192"/>
    </location>
</feature>
<comment type="caution">
    <text evidence="2">The sequence shown here is derived from an EMBL/GenBank/DDBJ whole genome shotgun (WGS) entry which is preliminary data.</text>
</comment>
<gene>
    <name evidence="2" type="ORF">J2S36_000777</name>
</gene>
<organism evidence="2 3">
    <name type="scientific">Arcanobacterium hippocoleae</name>
    <dbReference type="NCBI Taxonomy" id="149017"/>
    <lineage>
        <taxon>Bacteria</taxon>
        <taxon>Bacillati</taxon>
        <taxon>Actinomycetota</taxon>
        <taxon>Actinomycetes</taxon>
        <taxon>Actinomycetales</taxon>
        <taxon>Actinomycetaceae</taxon>
        <taxon>Arcanobacterium</taxon>
    </lineage>
</organism>
<dbReference type="EMBL" id="JAVDUJ010000001">
    <property type="protein sequence ID" value="MDR6939234.1"/>
    <property type="molecule type" value="Genomic_DNA"/>
</dbReference>
<feature type="compositionally biased region" description="Basic and acidic residues" evidence="1">
    <location>
        <begin position="152"/>
        <end position="161"/>
    </location>
</feature>
<accession>A0ABU1T1H4</accession>
<dbReference type="Proteomes" id="UP001266099">
    <property type="component" value="Unassembled WGS sequence"/>
</dbReference>
<evidence type="ECO:0000313" key="3">
    <source>
        <dbReference type="Proteomes" id="UP001266099"/>
    </source>
</evidence>
<protein>
    <submittedName>
        <fullName evidence="2">Uncharacterized protein</fullName>
    </submittedName>
</protein>
<reference evidence="2 3" key="1">
    <citation type="submission" date="2023-07" db="EMBL/GenBank/DDBJ databases">
        <title>Sequencing the genomes of 1000 actinobacteria strains.</title>
        <authorList>
            <person name="Klenk H.-P."/>
        </authorList>
    </citation>
    <scope>NUCLEOTIDE SEQUENCE [LARGE SCALE GENOMIC DNA]</scope>
    <source>
        <strain evidence="2 3">DSM 15539</strain>
    </source>
</reference>
<keyword evidence="3" id="KW-1185">Reference proteome</keyword>
<evidence type="ECO:0000256" key="1">
    <source>
        <dbReference type="SAM" id="MobiDB-lite"/>
    </source>
</evidence>
<dbReference type="RefSeq" id="WP_309955761.1">
    <property type="nucleotide sequence ID" value="NZ_JAVDUJ010000001.1"/>
</dbReference>